<dbReference type="InterPro" id="IPR000731">
    <property type="entry name" value="SSD"/>
</dbReference>
<name>A0A1F5XH99_9BACT</name>
<feature type="transmembrane region" description="Helical" evidence="10">
    <location>
        <begin position="229"/>
        <end position="246"/>
    </location>
</feature>
<dbReference type="InterPro" id="IPR022813">
    <property type="entry name" value="SecD/SecF_arch_bac"/>
</dbReference>
<dbReference type="PROSITE" id="PS50156">
    <property type="entry name" value="SSD"/>
    <property type="match status" value="1"/>
</dbReference>
<evidence type="ECO:0000256" key="9">
    <source>
        <dbReference type="ARBA" id="ARBA00023136"/>
    </source>
</evidence>
<evidence type="ECO:0000259" key="11">
    <source>
        <dbReference type="PROSITE" id="PS50156"/>
    </source>
</evidence>
<evidence type="ECO:0000256" key="3">
    <source>
        <dbReference type="ARBA" id="ARBA00022475"/>
    </source>
</evidence>
<dbReference type="Gene3D" id="1.20.1640.10">
    <property type="entry name" value="Multidrug efflux transporter AcrB transmembrane domain"/>
    <property type="match status" value="1"/>
</dbReference>
<comment type="subcellular location">
    <subcellularLocation>
        <location evidence="1 10">Cell membrane</location>
        <topology evidence="1 10">Multi-pass membrane protein</topology>
    </subcellularLocation>
</comment>
<dbReference type="PANTHER" id="PTHR30081">
    <property type="entry name" value="PROTEIN-EXPORT MEMBRANE PROTEIN SEC"/>
    <property type="match status" value="1"/>
</dbReference>
<dbReference type="GO" id="GO:0005886">
    <property type="term" value="C:plasma membrane"/>
    <property type="evidence" value="ECO:0007669"/>
    <property type="project" value="UniProtKB-SubCell"/>
</dbReference>
<feature type="transmembrane region" description="Helical" evidence="10">
    <location>
        <begin position="176"/>
        <end position="197"/>
    </location>
</feature>
<organism evidence="12 13">
    <name type="scientific">Candidatus Giovannonibacteria bacterium RIFCSPLOWO2_01_FULL_46_32</name>
    <dbReference type="NCBI Taxonomy" id="1798353"/>
    <lineage>
        <taxon>Bacteria</taxon>
        <taxon>Candidatus Giovannoniibacteriota</taxon>
    </lineage>
</organism>
<keyword evidence="2 10" id="KW-0813">Transport</keyword>
<comment type="subunit">
    <text evidence="10">Forms a complex with SecD. Part of the essential Sec protein translocation apparatus which comprises SecA, SecYEG and auxiliary proteins SecDF. Other proteins may also be involved.</text>
</comment>
<dbReference type="NCBIfam" id="TIGR00966">
    <property type="entry name" value="transloc_SecF"/>
    <property type="match status" value="1"/>
</dbReference>
<keyword evidence="7 10" id="KW-1133">Transmembrane helix</keyword>
<evidence type="ECO:0000313" key="12">
    <source>
        <dbReference type="EMBL" id="OGF87247.1"/>
    </source>
</evidence>
<dbReference type="SUPFAM" id="SSF82866">
    <property type="entry name" value="Multidrug efflux transporter AcrB transmembrane domain"/>
    <property type="match status" value="1"/>
</dbReference>
<dbReference type="HAMAP" id="MF_01464_B">
    <property type="entry name" value="SecF_B"/>
    <property type="match status" value="1"/>
</dbReference>
<proteinExistence type="inferred from homology"/>
<evidence type="ECO:0000256" key="10">
    <source>
        <dbReference type="HAMAP-Rule" id="MF_01464"/>
    </source>
</evidence>
<keyword evidence="5 10" id="KW-0812">Transmembrane</keyword>
<dbReference type="Pfam" id="PF02355">
    <property type="entry name" value="SecD_SecF_C"/>
    <property type="match status" value="1"/>
</dbReference>
<dbReference type="Proteomes" id="UP000177346">
    <property type="component" value="Unassembled WGS sequence"/>
</dbReference>
<dbReference type="InterPro" id="IPR048634">
    <property type="entry name" value="SecD_SecF_C"/>
</dbReference>
<keyword evidence="4" id="KW-0997">Cell inner membrane</keyword>
<dbReference type="InterPro" id="IPR022646">
    <property type="entry name" value="SecD/SecF_CS"/>
</dbReference>
<comment type="function">
    <text evidence="10">Part of the Sec protein translocase complex. Interacts with the SecYEG preprotein conducting channel. SecDF uses the proton motive force (PMF) to complete protein translocation after the ATP-dependent function of SecA.</text>
</comment>
<feature type="transmembrane region" description="Helical" evidence="10">
    <location>
        <begin position="12"/>
        <end position="30"/>
    </location>
</feature>
<feature type="domain" description="SSD" evidence="11">
    <location>
        <begin position="113"/>
        <end position="278"/>
    </location>
</feature>
<feature type="transmembrane region" description="Helical" evidence="10">
    <location>
        <begin position="252"/>
        <end position="277"/>
    </location>
</feature>
<reference evidence="12 13" key="1">
    <citation type="journal article" date="2016" name="Nat. Commun.">
        <title>Thousands of microbial genomes shed light on interconnected biogeochemical processes in an aquifer system.</title>
        <authorList>
            <person name="Anantharaman K."/>
            <person name="Brown C.T."/>
            <person name="Hug L.A."/>
            <person name="Sharon I."/>
            <person name="Castelle C.J."/>
            <person name="Probst A.J."/>
            <person name="Thomas B.C."/>
            <person name="Singh A."/>
            <person name="Wilkins M.J."/>
            <person name="Karaoz U."/>
            <person name="Brodie E.L."/>
            <person name="Williams K.H."/>
            <person name="Hubbard S.S."/>
            <person name="Banfield J.F."/>
        </authorList>
    </citation>
    <scope>NUCLEOTIDE SEQUENCE [LARGE SCALE GENOMIC DNA]</scope>
</reference>
<dbReference type="PRINTS" id="PR01755">
    <property type="entry name" value="SECFTRNLCASE"/>
</dbReference>
<dbReference type="GO" id="GO:0015450">
    <property type="term" value="F:protein-transporting ATPase activity"/>
    <property type="evidence" value="ECO:0007669"/>
    <property type="project" value="InterPro"/>
</dbReference>
<accession>A0A1F5XH99</accession>
<evidence type="ECO:0000256" key="2">
    <source>
        <dbReference type="ARBA" id="ARBA00022448"/>
    </source>
</evidence>
<sequence length="287" mass="31754">MRIIDARKISYAFSGILVLASFLAVAVWGLKLGIDFTGGTLMEVEYKTSRPAVNLPEITIQPVGERGLILRMPAIGEQEHQALLDELRSYGDLDEKQFTSIGPTIGQELKRNSLYAIILVMLMIALYIAWAFREVSKPISSWKYGLAALVALVHDVSIPIGLFAVLGRFYGVAADTLFVTALLTILGFSVHDTIVVFDRIRENLKKSGAREEFENIVEQSLRQTIGRSINTSLTVMLVMLALYFLGGASTKLFALAILVGVFFGTYSSIFIASFLLVSWHKWGLKRA</sequence>
<keyword evidence="3 10" id="KW-1003">Cell membrane</keyword>
<evidence type="ECO:0000256" key="7">
    <source>
        <dbReference type="ARBA" id="ARBA00022989"/>
    </source>
</evidence>
<dbReference type="Pfam" id="PF07549">
    <property type="entry name" value="Sec_GG"/>
    <property type="match status" value="1"/>
</dbReference>
<dbReference type="InterPro" id="IPR022645">
    <property type="entry name" value="SecD/SecF_bac"/>
</dbReference>
<dbReference type="GO" id="GO:0006605">
    <property type="term" value="P:protein targeting"/>
    <property type="evidence" value="ECO:0007669"/>
    <property type="project" value="UniProtKB-UniRule"/>
</dbReference>
<evidence type="ECO:0000313" key="13">
    <source>
        <dbReference type="Proteomes" id="UP000177346"/>
    </source>
</evidence>
<evidence type="ECO:0000256" key="8">
    <source>
        <dbReference type="ARBA" id="ARBA00023010"/>
    </source>
</evidence>
<dbReference type="AlphaFoldDB" id="A0A1F5XH99"/>
<comment type="similarity">
    <text evidence="10">Belongs to the SecD/SecF family. SecF subfamily.</text>
</comment>
<comment type="caution">
    <text evidence="12">The sequence shown here is derived from an EMBL/GenBank/DDBJ whole genome shotgun (WGS) entry which is preliminary data.</text>
</comment>
<keyword evidence="8 10" id="KW-0811">Translocation</keyword>
<keyword evidence="6 10" id="KW-0653">Protein transport</keyword>
<protein>
    <recommendedName>
        <fullName evidence="10">Protein-export membrane protein SecF</fullName>
    </recommendedName>
</protein>
<evidence type="ECO:0000256" key="4">
    <source>
        <dbReference type="ARBA" id="ARBA00022519"/>
    </source>
</evidence>
<dbReference type="GO" id="GO:0065002">
    <property type="term" value="P:intracellular protein transmembrane transport"/>
    <property type="evidence" value="ECO:0007669"/>
    <property type="project" value="UniProtKB-UniRule"/>
</dbReference>
<feature type="transmembrane region" description="Helical" evidence="10">
    <location>
        <begin position="144"/>
        <end position="170"/>
    </location>
</feature>
<keyword evidence="9 10" id="KW-0472">Membrane</keyword>
<dbReference type="InterPro" id="IPR005665">
    <property type="entry name" value="SecF_bac"/>
</dbReference>
<dbReference type="GO" id="GO:0043952">
    <property type="term" value="P:protein transport by the Sec complex"/>
    <property type="evidence" value="ECO:0007669"/>
    <property type="project" value="UniProtKB-UniRule"/>
</dbReference>
<evidence type="ECO:0000256" key="6">
    <source>
        <dbReference type="ARBA" id="ARBA00022927"/>
    </source>
</evidence>
<gene>
    <name evidence="10" type="primary">secF</name>
    <name evidence="12" type="ORF">A3B19_03390</name>
</gene>
<feature type="transmembrane region" description="Helical" evidence="10">
    <location>
        <begin position="113"/>
        <end position="132"/>
    </location>
</feature>
<evidence type="ECO:0000256" key="5">
    <source>
        <dbReference type="ARBA" id="ARBA00022692"/>
    </source>
</evidence>
<dbReference type="PANTHER" id="PTHR30081:SF8">
    <property type="entry name" value="PROTEIN TRANSLOCASE SUBUNIT SECF"/>
    <property type="match status" value="1"/>
</dbReference>
<dbReference type="EMBL" id="MFIF01000006">
    <property type="protein sequence ID" value="OGF87247.1"/>
    <property type="molecule type" value="Genomic_DNA"/>
</dbReference>
<evidence type="ECO:0000256" key="1">
    <source>
        <dbReference type="ARBA" id="ARBA00004651"/>
    </source>
</evidence>